<sequence length="334" mass="36674">MAYVTIKDVAKRAGISVSTVSCALNGKDRISNETKRLVEQAVQELHYIPDSRARAMRSLSTKTVGLLVPDIRNGYFADLAYAVQDELSQAGYCTYIGTSSENVRQQDAFIMDMLSQHIDGAIIVPQGQMSDALRRLLKRQLPVVFVDRSIEGVDAETVPLVVSDPIPGMRDALRDMKDLGHRKVGYISGPVLGSPTLQERELAFRQCATQLFGEENIFVESSGFGQSSCELVIQRMLSVGVTALVFGYSPDTVQAISVMDGVDGILNQGMSFVSFDDIELFRLIKPQVSVISQQVQKLGGLGAQIFLDMLRGEKPESQRVDTVYMQRGTVQLIG</sequence>
<evidence type="ECO:0000256" key="2">
    <source>
        <dbReference type="ARBA" id="ARBA00023125"/>
    </source>
</evidence>
<evidence type="ECO:0000259" key="4">
    <source>
        <dbReference type="PROSITE" id="PS50932"/>
    </source>
</evidence>
<comment type="caution">
    <text evidence="5">The sequence shown here is derived from an EMBL/GenBank/DDBJ whole genome shotgun (WGS) entry which is preliminary data.</text>
</comment>
<dbReference type="InterPro" id="IPR000843">
    <property type="entry name" value="HTH_LacI"/>
</dbReference>
<protein>
    <submittedName>
        <fullName evidence="5">Transcriptional regulator, LacI family</fullName>
    </submittedName>
</protein>
<keyword evidence="1" id="KW-0805">Transcription regulation</keyword>
<evidence type="ECO:0000313" key="5">
    <source>
        <dbReference type="EMBL" id="KFJ07444.1"/>
    </source>
</evidence>
<evidence type="ECO:0000313" key="6">
    <source>
        <dbReference type="Proteomes" id="UP000029080"/>
    </source>
</evidence>
<organism evidence="5 6">
    <name type="scientific">Bifidobacterium tsurumiense</name>
    <dbReference type="NCBI Taxonomy" id="356829"/>
    <lineage>
        <taxon>Bacteria</taxon>
        <taxon>Bacillati</taxon>
        <taxon>Actinomycetota</taxon>
        <taxon>Actinomycetes</taxon>
        <taxon>Bifidobacteriales</taxon>
        <taxon>Bifidobacteriaceae</taxon>
        <taxon>Bifidobacterium</taxon>
    </lineage>
</organism>
<dbReference type="Gene3D" id="3.40.50.2300">
    <property type="match status" value="2"/>
</dbReference>
<evidence type="ECO:0000256" key="3">
    <source>
        <dbReference type="ARBA" id="ARBA00023163"/>
    </source>
</evidence>
<dbReference type="OrthoDB" id="37081at2"/>
<dbReference type="SUPFAM" id="SSF53822">
    <property type="entry name" value="Periplasmic binding protein-like I"/>
    <property type="match status" value="1"/>
</dbReference>
<name>A0A087EI43_9BIFI</name>
<dbReference type="CDD" id="cd01392">
    <property type="entry name" value="HTH_LacI"/>
    <property type="match status" value="1"/>
</dbReference>
<dbReference type="eggNOG" id="COG1609">
    <property type="taxonomic scope" value="Bacteria"/>
</dbReference>
<dbReference type="Gene3D" id="1.10.260.40">
    <property type="entry name" value="lambda repressor-like DNA-binding domains"/>
    <property type="match status" value="1"/>
</dbReference>
<evidence type="ECO:0000256" key="1">
    <source>
        <dbReference type="ARBA" id="ARBA00023015"/>
    </source>
</evidence>
<accession>A0A087EI43</accession>
<dbReference type="Pfam" id="PF00356">
    <property type="entry name" value="LacI"/>
    <property type="match status" value="1"/>
</dbReference>
<dbReference type="GO" id="GO:0003700">
    <property type="term" value="F:DNA-binding transcription factor activity"/>
    <property type="evidence" value="ECO:0007669"/>
    <property type="project" value="TreeGrafter"/>
</dbReference>
<dbReference type="EMBL" id="JGZU01000004">
    <property type="protein sequence ID" value="KFJ07444.1"/>
    <property type="molecule type" value="Genomic_DNA"/>
</dbReference>
<feature type="domain" description="HTH lacI-type" evidence="4">
    <location>
        <begin position="4"/>
        <end position="58"/>
    </location>
</feature>
<gene>
    <name evidence="5" type="ORF">BITS_0682</name>
</gene>
<proteinExistence type="predicted"/>
<reference evidence="5 6" key="1">
    <citation type="submission" date="2014-03" db="EMBL/GenBank/DDBJ databases">
        <title>Genomics of Bifidobacteria.</title>
        <authorList>
            <person name="Ventura M."/>
            <person name="Milani C."/>
            <person name="Lugli G.A."/>
        </authorList>
    </citation>
    <scope>NUCLEOTIDE SEQUENCE [LARGE SCALE GENOMIC DNA]</scope>
    <source>
        <strain evidence="5 6">JCM 13495</strain>
    </source>
</reference>
<keyword evidence="6" id="KW-1185">Reference proteome</keyword>
<dbReference type="RefSeq" id="WP_026642257.1">
    <property type="nucleotide sequence ID" value="NZ_JGZU01000004.1"/>
</dbReference>
<dbReference type="PROSITE" id="PS50932">
    <property type="entry name" value="HTH_LACI_2"/>
    <property type="match status" value="1"/>
</dbReference>
<keyword evidence="3" id="KW-0804">Transcription</keyword>
<dbReference type="Pfam" id="PF00532">
    <property type="entry name" value="Peripla_BP_1"/>
    <property type="match status" value="1"/>
</dbReference>
<dbReference type="InterPro" id="IPR010982">
    <property type="entry name" value="Lambda_DNA-bd_dom_sf"/>
</dbReference>
<dbReference type="InterPro" id="IPR001761">
    <property type="entry name" value="Peripla_BP/Lac1_sug-bd_dom"/>
</dbReference>
<keyword evidence="2" id="KW-0238">DNA-binding</keyword>
<dbReference type="SMART" id="SM00354">
    <property type="entry name" value="HTH_LACI"/>
    <property type="match status" value="1"/>
</dbReference>
<dbReference type="STRING" id="356829.BITS_0682"/>
<dbReference type="SUPFAM" id="SSF47413">
    <property type="entry name" value="lambda repressor-like DNA-binding domains"/>
    <property type="match status" value="1"/>
</dbReference>
<dbReference type="GO" id="GO:0000976">
    <property type="term" value="F:transcription cis-regulatory region binding"/>
    <property type="evidence" value="ECO:0007669"/>
    <property type="project" value="TreeGrafter"/>
</dbReference>
<dbReference type="AlphaFoldDB" id="A0A087EI43"/>
<dbReference type="Proteomes" id="UP000029080">
    <property type="component" value="Unassembled WGS sequence"/>
</dbReference>
<dbReference type="PANTHER" id="PTHR30146">
    <property type="entry name" value="LACI-RELATED TRANSCRIPTIONAL REPRESSOR"/>
    <property type="match status" value="1"/>
</dbReference>
<dbReference type="InterPro" id="IPR028082">
    <property type="entry name" value="Peripla_BP_I"/>
</dbReference>
<dbReference type="PANTHER" id="PTHR30146:SF109">
    <property type="entry name" value="HTH-TYPE TRANSCRIPTIONAL REGULATOR GALS"/>
    <property type="match status" value="1"/>
</dbReference>